<comment type="caution">
    <text evidence="1">The sequence shown here is derived from an EMBL/GenBank/DDBJ whole genome shotgun (WGS) entry which is preliminary data.</text>
</comment>
<keyword evidence="2" id="KW-1185">Reference proteome</keyword>
<accession>A0ABV0FUT6</accession>
<evidence type="ECO:0000313" key="2">
    <source>
        <dbReference type="Proteomes" id="UP001477278"/>
    </source>
</evidence>
<protein>
    <submittedName>
        <fullName evidence="1">Uncharacterized protein</fullName>
    </submittedName>
</protein>
<reference evidence="1 2" key="1">
    <citation type="submission" date="2024-05" db="EMBL/GenBank/DDBJ databases">
        <title>Genome sequencing of Marine Estuary Bacteria, Shewanella vesiculosa and S. baltica, and Pseudomonas syringae.</title>
        <authorList>
            <person name="Gurung A."/>
            <person name="Maclea K.S."/>
        </authorList>
    </citation>
    <scope>NUCLEOTIDE SEQUENCE [LARGE SCALE GENOMIC DNA]</scope>
    <source>
        <strain evidence="1 2">1A</strain>
    </source>
</reference>
<sequence length="55" mass="5923">MKHNSIEKAHNAAEEAAKGFGFSSYAELNESVDEQAKEAARAAFDEALLGCQHEA</sequence>
<proteinExistence type="predicted"/>
<name>A0ABV0FUT6_9GAMM</name>
<dbReference type="RefSeq" id="WP_347690997.1">
    <property type="nucleotide sequence ID" value="NZ_JBDPZN010000018.1"/>
</dbReference>
<dbReference type="EMBL" id="JBDPZN010000018">
    <property type="protein sequence ID" value="MEO3684597.1"/>
    <property type="molecule type" value="Genomic_DNA"/>
</dbReference>
<dbReference type="Proteomes" id="UP001477278">
    <property type="component" value="Unassembled WGS sequence"/>
</dbReference>
<evidence type="ECO:0000313" key="1">
    <source>
        <dbReference type="EMBL" id="MEO3684597.1"/>
    </source>
</evidence>
<gene>
    <name evidence="1" type="ORF">ABHN84_20240</name>
</gene>
<organism evidence="1 2">
    <name type="scientific">Shewanella vesiculosa</name>
    <dbReference type="NCBI Taxonomy" id="518738"/>
    <lineage>
        <taxon>Bacteria</taxon>
        <taxon>Pseudomonadati</taxon>
        <taxon>Pseudomonadota</taxon>
        <taxon>Gammaproteobacteria</taxon>
        <taxon>Alteromonadales</taxon>
        <taxon>Shewanellaceae</taxon>
        <taxon>Shewanella</taxon>
    </lineage>
</organism>